<gene>
    <name evidence="2" type="ORF">E5288_WYG012334</name>
</gene>
<keyword evidence="3" id="KW-1185">Reference proteome</keyword>
<comment type="caution">
    <text evidence="2">The sequence shown here is derived from an EMBL/GenBank/DDBJ whole genome shotgun (WGS) entry which is preliminary data.</text>
</comment>
<evidence type="ECO:0000313" key="3">
    <source>
        <dbReference type="Proteomes" id="UP000322234"/>
    </source>
</evidence>
<dbReference type="AlphaFoldDB" id="A0A6B0RRD1"/>
<sequence length="120" mass="12571">MIVSPAGSAQHRTRSLLSPVTMKPSCSVGAGDSRTKLTLKMGVGEGSIFSRRWDSPMGDSLPGQATLLRLQTPRHSPGIQADMQQTPPTPTGPPGAEKGTSVTSLSVQTPQLNDTLCLFA</sequence>
<dbReference type="EMBL" id="VBQZ03000079">
    <property type="protein sequence ID" value="MXQ92122.1"/>
    <property type="molecule type" value="Genomic_DNA"/>
</dbReference>
<feature type="region of interest" description="Disordered" evidence="1">
    <location>
        <begin position="74"/>
        <end position="107"/>
    </location>
</feature>
<evidence type="ECO:0000256" key="1">
    <source>
        <dbReference type="SAM" id="MobiDB-lite"/>
    </source>
</evidence>
<organism evidence="2 3">
    <name type="scientific">Bos mutus</name>
    <name type="common">wild yak</name>
    <dbReference type="NCBI Taxonomy" id="72004"/>
    <lineage>
        <taxon>Eukaryota</taxon>
        <taxon>Metazoa</taxon>
        <taxon>Chordata</taxon>
        <taxon>Craniata</taxon>
        <taxon>Vertebrata</taxon>
        <taxon>Euteleostomi</taxon>
        <taxon>Mammalia</taxon>
        <taxon>Eutheria</taxon>
        <taxon>Laurasiatheria</taxon>
        <taxon>Artiodactyla</taxon>
        <taxon>Ruminantia</taxon>
        <taxon>Pecora</taxon>
        <taxon>Bovidae</taxon>
        <taxon>Bovinae</taxon>
        <taxon>Bos</taxon>
    </lineage>
</organism>
<proteinExistence type="predicted"/>
<protein>
    <submittedName>
        <fullName evidence="2">Uncharacterized protein</fullName>
    </submittedName>
</protein>
<dbReference type="Proteomes" id="UP000322234">
    <property type="component" value="Unassembled WGS sequence"/>
</dbReference>
<name>A0A6B0RRD1_9CETA</name>
<accession>A0A6B0RRD1</accession>
<feature type="region of interest" description="Disordered" evidence="1">
    <location>
        <begin position="1"/>
        <end position="29"/>
    </location>
</feature>
<evidence type="ECO:0000313" key="2">
    <source>
        <dbReference type="EMBL" id="MXQ92122.1"/>
    </source>
</evidence>
<reference evidence="2" key="1">
    <citation type="submission" date="2019-10" db="EMBL/GenBank/DDBJ databases">
        <title>The sequence and de novo assembly of the wild yak genome.</title>
        <authorList>
            <person name="Liu Y."/>
        </authorList>
    </citation>
    <scope>NUCLEOTIDE SEQUENCE [LARGE SCALE GENOMIC DNA]</scope>
    <source>
        <strain evidence="2">WY2019</strain>
    </source>
</reference>